<evidence type="ECO:0008006" key="3">
    <source>
        <dbReference type="Google" id="ProtNLM"/>
    </source>
</evidence>
<name>H1D032_9FIRM</name>
<evidence type="ECO:0000313" key="2">
    <source>
        <dbReference type="Proteomes" id="UP000003277"/>
    </source>
</evidence>
<dbReference type="InterPro" id="IPR036237">
    <property type="entry name" value="Xyl_isomerase-like_sf"/>
</dbReference>
<organism evidence="1 2">
    <name type="scientific">Dialister succinatiphilus YIT 11850</name>
    <dbReference type="NCBI Taxonomy" id="742743"/>
    <lineage>
        <taxon>Bacteria</taxon>
        <taxon>Bacillati</taxon>
        <taxon>Bacillota</taxon>
        <taxon>Negativicutes</taxon>
        <taxon>Veillonellales</taxon>
        <taxon>Veillonellaceae</taxon>
        <taxon>Dialister</taxon>
    </lineage>
</organism>
<sequence>MKQSVSHYMMPHDREEDIEKTLRKLHLDGIENLIYGTEPALHPADRITLGCHLAYWPDWMDFYLGKKDFYEKDFPTKQSLIDTFGGTTVEDWIDKIRRNIRAALAEKPEYLVWHVAHCSLDEIWTRRFRYSSHDVLKAAAEVYGAVAEEVPPSVTVLFENIFWPGLYTLEPEEVDYFFSLLPGKNTGIMLDTGHLMNTNPRLATEEDGARYVKGVVNRLGSMKSLILGIHLSCSLSGAYQRSLPGTIPASVTPDIISRHIISIDQHRPFTTSAARDIVDCVEPRYVTHELFGSDFSIPEDKVRLQMKAAGLWNRS</sequence>
<reference evidence="1 2" key="1">
    <citation type="submission" date="2011-11" db="EMBL/GenBank/DDBJ databases">
        <title>The Genome Sequence of Dialister succinatiphilus YIT 11850.</title>
        <authorList>
            <consortium name="The Broad Institute Genome Sequencing Platform"/>
            <person name="Earl A."/>
            <person name="Ward D."/>
            <person name="Feldgarden M."/>
            <person name="Gevers D."/>
            <person name="Morotomi M."/>
            <person name="Young S.K."/>
            <person name="Zeng Q."/>
            <person name="Gargeya S."/>
            <person name="Fitzgerald M."/>
            <person name="Haas B."/>
            <person name="Abouelleil A."/>
            <person name="Alvarado L."/>
            <person name="Arachchi H.M."/>
            <person name="Berlin A."/>
            <person name="Brown A."/>
            <person name="Chapman S.B."/>
            <person name="Dunbar C."/>
            <person name="Gearin G."/>
            <person name="Goldberg J."/>
            <person name="Griggs A."/>
            <person name="Gujja S."/>
            <person name="Heiman D."/>
            <person name="Howarth C."/>
            <person name="Lui A."/>
            <person name="MacDonald P.J.P."/>
            <person name="Montmayeur A."/>
            <person name="Murphy C."/>
            <person name="Neiman D."/>
            <person name="Pearson M."/>
            <person name="Priest M."/>
            <person name="Roberts A."/>
            <person name="Saif S."/>
            <person name="Shea T."/>
            <person name="Sisk P."/>
            <person name="Stolte C."/>
            <person name="Sykes S."/>
            <person name="Wortman J."/>
            <person name="Nusbaum C."/>
            <person name="Birren B."/>
        </authorList>
    </citation>
    <scope>NUCLEOTIDE SEQUENCE [LARGE SCALE GENOMIC DNA]</scope>
    <source>
        <strain evidence="1 2">YIT 11850</strain>
    </source>
</reference>
<dbReference type="PATRIC" id="fig|742743.3.peg.996"/>
<gene>
    <name evidence="1" type="ORF">HMPREF9453_00970</name>
</gene>
<keyword evidence="2" id="KW-1185">Reference proteome</keyword>
<comment type="caution">
    <text evidence="1">The sequence shown here is derived from an EMBL/GenBank/DDBJ whole genome shotgun (WGS) entry which is preliminary data.</text>
</comment>
<proteinExistence type="predicted"/>
<dbReference type="Gene3D" id="3.20.20.150">
    <property type="entry name" value="Divalent-metal-dependent TIM barrel enzymes"/>
    <property type="match status" value="1"/>
</dbReference>
<dbReference type="EMBL" id="ADLT01000021">
    <property type="protein sequence ID" value="EHO63129.1"/>
    <property type="molecule type" value="Genomic_DNA"/>
</dbReference>
<evidence type="ECO:0000313" key="1">
    <source>
        <dbReference type="EMBL" id="EHO63129.1"/>
    </source>
</evidence>
<protein>
    <recommendedName>
        <fullName evidence="3">Xylose isomerase-like TIM barrel domain-containing protein</fullName>
    </recommendedName>
</protein>
<dbReference type="STRING" id="742743.HMPREF9453_00970"/>
<dbReference type="Proteomes" id="UP000003277">
    <property type="component" value="Unassembled WGS sequence"/>
</dbReference>
<accession>H1D032</accession>
<dbReference type="HOGENOM" id="CLU_046677_0_0_9"/>
<dbReference type="SUPFAM" id="SSF51658">
    <property type="entry name" value="Xylose isomerase-like"/>
    <property type="match status" value="1"/>
</dbReference>
<dbReference type="RefSeq" id="WP_008859466.1">
    <property type="nucleotide sequence ID" value="NZ_JH591187.1"/>
</dbReference>
<dbReference type="eggNOG" id="COG1082">
    <property type="taxonomic scope" value="Bacteria"/>
</dbReference>
<dbReference type="AlphaFoldDB" id="H1D032"/>